<dbReference type="EMBL" id="VXIV02001658">
    <property type="protein sequence ID" value="KAF6030899.1"/>
    <property type="molecule type" value="Genomic_DNA"/>
</dbReference>
<feature type="compositionally biased region" description="Basic and acidic residues" evidence="18">
    <location>
        <begin position="50"/>
        <end position="66"/>
    </location>
</feature>
<dbReference type="GO" id="GO:0045944">
    <property type="term" value="P:positive regulation of transcription by RNA polymerase II"/>
    <property type="evidence" value="ECO:0007669"/>
    <property type="project" value="UniProtKB-ARBA"/>
</dbReference>
<evidence type="ECO:0000256" key="9">
    <source>
        <dbReference type="ARBA" id="ARBA00023163"/>
    </source>
</evidence>
<evidence type="ECO:0000256" key="11">
    <source>
        <dbReference type="ARBA" id="ARBA00053727"/>
    </source>
</evidence>
<comment type="caution">
    <text evidence="20">The sequence shown here is derived from an EMBL/GenBank/DDBJ whole genome shotgun (WGS) entry which is preliminary data.</text>
</comment>
<gene>
    <name evidence="20" type="ORF">EB796_010785</name>
</gene>
<dbReference type="AlphaFoldDB" id="A0A7J7JWU6"/>
<name>A0A7J7JWU6_BUGNE</name>
<evidence type="ECO:0000256" key="12">
    <source>
        <dbReference type="ARBA" id="ARBA00065416"/>
    </source>
</evidence>
<keyword evidence="5" id="KW-0597">Phosphoprotein</keyword>
<dbReference type="InterPro" id="IPR036638">
    <property type="entry name" value="HLH_DNA-bd_sf"/>
</dbReference>
<comment type="subunit">
    <text evidence="12">Efficient DNA binding requires dimerization with another bHLH protein. Binds DNA as a heterodimer with MAD1, MAD4, MNT, WBSCR14 and MLXIP. Can also bind DNA as a homodimer.</text>
</comment>
<dbReference type="GO" id="GO:0000981">
    <property type="term" value="F:DNA-binding transcription factor activity, RNA polymerase II-specific"/>
    <property type="evidence" value="ECO:0007669"/>
    <property type="project" value="TreeGrafter"/>
</dbReference>
<accession>A0A7J7JWU6</accession>
<dbReference type="FunFam" id="4.10.280.10:FF:000037">
    <property type="entry name" value="max-like protein X isoform X2"/>
    <property type="match status" value="1"/>
</dbReference>
<dbReference type="OrthoDB" id="5778525at2759"/>
<evidence type="ECO:0000256" key="13">
    <source>
        <dbReference type="ARBA" id="ARBA00071251"/>
    </source>
</evidence>
<evidence type="ECO:0000256" key="4">
    <source>
        <dbReference type="ARBA" id="ARBA00022491"/>
    </source>
</evidence>
<evidence type="ECO:0000256" key="7">
    <source>
        <dbReference type="ARBA" id="ARBA00023125"/>
    </source>
</evidence>
<dbReference type="GO" id="GO:0046983">
    <property type="term" value="F:protein dimerization activity"/>
    <property type="evidence" value="ECO:0007669"/>
    <property type="project" value="InterPro"/>
</dbReference>
<evidence type="ECO:0000256" key="10">
    <source>
        <dbReference type="ARBA" id="ARBA00023242"/>
    </source>
</evidence>
<feature type="region of interest" description="Disordered" evidence="18">
    <location>
        <begin position="1"/>
        <end position="66"/>
    </location>
</feature>
<evidence type="ECO:0000256" key="1">
    <source>
        <dbReference type="ARBA" id="ARBA00004123"/>
    </source>
</evidence>
<dbReference type="Pfam" id="PF00010">
    <property type="entry name" value="HLH"/>
    <property type="match status" value="1"/>
</dbReference>
<dbReference type="PANTHER" id="PTHR15741:SF25">
    <property type="entry name" value="MAX-LIKE PROTEIN X"/>
    <property type="match status" value="1"/>
</dbReference>
<evidence type="ECO:0000256" key="6">
    <source>
        <dbReference type="ARBA" id="ARBA00023015"/>
    </source>
</evidence>
<dbReference type="GO" id="GO:0000978">
    <property type="term" value="F:RNA polymerase II cis-regulatory region sequence-specific DNA binding"/>
    <property type="evidence" value="ECO:0007669"/>
    <property type="project" value="TreeGrafter"/>
</dbReference>
<dbReference type="GO" id="GO:0140297">
    <property type="term" value="F:DNA-binding transcription factor binding"/>
    <property type="evidence" value="ECO:0007669"/>
    <property type="project" value="UniProtKB-ARBA"/>
</dbReference>
<evidence type="ECO:0000256" key="18">
    <source>
        <dbReference type="SAM" id="MobiDB-lite"/>
    </source>
</evidence>
<reference evidence="20" key="1">
    <citation type="submission" date="2020-06" db="EMBL/GenBank/DDBJ databases">
        <title>Draft genome of Bugula neritina, a colonial animal packing powerful symbionts and potential medicines.</title>
        <authorList>
            <person name="Rayko M."/>
        </authorList>
    </citation>
    <scope>NUCLEOTIDE SEQUENCE [LARGE SCALE GENOMIC DNA]</scope>
    <source>
        <strain evidence="20">Kwan_BN1</strain>
    </source>
</reference>
<evidence type="ECO:0000256" key="15">
    <source>
        <dbReference type="ARBA" id="ARBA00079081"/>
    </source>
</evidence>
<comment type="subcellular location">
    <subcellularLocation>
        <location evidence="2">Cytoplasm</location>
    </subcellularLocation>
    <subcellularLocation>
        <location evidence="1">Nucleus</location>
    </subcellularLocation>
</comment>
<dbReference type="CDD" id="cd19687">
    <property type="entry name" value="bHLHzip_Mlx"/>
    <property type="match status" value="1"/>
</dbReference>
<protein>
    <recommendedName>
        <fullName evidence="13">Max-like protein X</fullName>
    </recommendedName>
    <alternativeName>
        <fullName evidence="14">Max-like bHLHZip protein</fullName>
    </alternativeName>
    <alternativeName>
        <fullName evidence="15">Protein BigMax</fullName>
    </alternativeName>
    <alternativeName>
        <fullName evidence="16">Transcription factor-like protein 4</fullName>
    </alternativeName>
</protein>
<organism evidence="20 21">
    <name type="scientific">Bugula neritina</name>
    <name type="common">Brown bryozoan</name>
    <name type="synonym">Sertularia neritina</name>
    <dbReference type="NCBI Taxonomy" id="10212"/>
    <lineage>
        <taxon>Eukaryota</taxon>
        <taxon>Metazoa</taxon>
        <taxon>Spiralia</taxon>
        <taxon>Lophotrochozoa</taxon>
        <taxon>Bryozoa</taxon>
        <taxon>Gymnolaemata</taxon>
        <taxon>Cheilostomatida</taxon>
        <taxon>Flustrina</taxon>
        <taxon>Buguloidea</taxon>
        <taxon>Bugulidae</taxon>
        <taxon>Bugula</taxon>
    </lineage>
</organism>
<keyword evidence="17" id="KW-0175">Coiled coil</keyword>
<evidence type="ECO:0000256" key="2">
    <source>
        <dbReference type="ARBA" id="ARBA00004496"/>
    </source>
</evidence>
<evidence type="ECO:0000256" key="17">
    <source>
        <dbReference type="SAM" id="Coils"/>
    </source>
</evidence>
<dbReference type="SMART" id="SM00353">
    <property type="entry name" value="HLH"/>
    <property type="match status" value="1"/>
</dbReference>
<dbReference type="SUPFAM" id="SSF47459">
    <property type="entry name" value="HLH, helix-loop-helix DNA-binding domain"/>
    <property type="match status" value="1"/>
</dbReference>
<evidence type="ECO:0000256" key="16">
    <source>
        <dbReference type="ARBA" id="ARBA00082933"/>
    </source>
</evidence>
<evidence type="ECO:0000256" key="8">
    <source>
        <dbReference type="ARBA" id="ARBA00023159"/>
    </source>
</evidence>
<evidence type="ECO:0000256" key="5">
    <source>
        <dbReference type="ARBA" id="ARBA00022553"/>
    </source>
</evidence>
<evidence type="ECO:0000259" key="19">
    <source>
        <dbReference type="PROSITE" id="PS50888"/>
    </source>
</evidence>
<keyword evidence="4" id="KW-0678">Repressor</keyword>
<evidence type="ECO:0000313" key="21">
    <source>
        <dbReference type="Proteomes" id="UP000593567"/>
    </source>
</evidence>
<keyword evidence="7" id="KW-0238">DNA-binding</keyword>
<keyword evidence="8" id="KW-0010">Activator</keyword>
<proteinExistence type="predicted"/>
<dbReference type="PANTHER" id="PTHR15741">
    <property type="entry name" value="BASIC HELIX-LOOP-HELIX ZIP TRANSCRIPTION FACTOR"/>
    <property type="match status" value="1"/>
</dbReference>
<keyword evidence="21" id="KW-1185">Reference proteome</keyword>
<feature type="coiled-coil region" evidence="17">
    <location>
        <begin position="107"/>
        <end position="134"/>
    </location>
</feature>
<keyword evidence="3" id="KW-0963">Cytoplasm</keyword>
<feature type="compositionally biased region" description="Basic and acidic residues" evidence="18">
    <location>
        <begin position="1"/>
        <end position="13"/>
    </location>
</feature>
<dbReference type="Proteomes" id="UP000593567">
    <property type="component" value="Unassembled WGS sequence"/>
</dbReference>
<dbReference type="Gene3D" id="4.10.280.10">
    <property type="entry name" value="Helix-loop-helix DNA-binding domain"/>
    <property type="match status" value="1"/>
</dbReference>
<feature type="domain" description="BHLH" evidence="19">
    <location>
        <begin position="53"/>
        <end position="110"/>
    </location>
</feature>
<evidence type="ECO:0000256" key="14">
    <source>
        <dbReference type="ARBA" id="ARBA00076041"/>
    </source>
</evidence>
<keyword evidence="6" id="KW-0805">Transcription regulation</keyword>
<dbReference type="InterPro" id="IPR011598">
    <property type="entry name" value="bHLH_dom"/>
</dbReference>
<evidence type="ECO:0000256" key="3">
    <source>
        <dbReference type="ARBA" id="ARBA00022490"/>
    </source>
</evidence>
<dbReference type="GO" id="GO:0005737">
    <property type="term" value="C:cytoplasm"/>
    <property type="evidence" value="ECO:0007669"/>
    <property type="project" value="UniProtKB-SubCell"/>
</dbReference>
<dbReference type="GO" id="GO:0005654">
    <property type="term" value="C:nucleoplasm"/>
    <property type="evidence" value="ECO:0007669"/>
    <property type="project" value="UniProtKB-ARBA"/>
</dbReference>
<evidence type="ECO:0000313" key="20">
    <source>
        <dbReference type="EMBL" id="KAF6030899.1"/>
    </source>
</evidence>
<keyword evidence="10" id="KW-0539">Nucleus</keyword>
<sequence length="222" mass="25528">MMMNTKIEKDRRPSGGSRPGSTSYLFSSPCSSAQNSDNDDDSDARSTVSYRERRREAHTHAEQKRRDAIKKGYEELQRIVPTCQQTDALGTGKLSKATVLQRSIDYVQFLLQHKAKQEEDLDKMRKDVMALKIMKANYEHIVKLHQSSPSEDKDTLPEELKFRVFQQMMDNLFIPFNNSVSASNFAEMSASAFNWLEEFCKPQILREIAKASLHHATIDYRS</sequence>
<comment type="function">
    <text evidence="11">Transcription regulator. Forms a sequence-specific DNA-binding protein complex with MAD1, MAD4, MNT, WBSCR14 and MLXIP which recognizes the core sequence 5'-CACGTG-3'. The TCFL4-MAD1, TCFL4-MAD4, TCFL4-WBSCR14 complexes are transcriptional repressors. Plays a role in transcriptional activation of glycolytic target genes. Involved in glucose-responsive gene regulation.</text>
</comment>
<dbReference type="PROSITE" id="PS50888">
    <property type="entry name" value="BHLH"/>
    <property type="match status" value="1"/>
</dbReference>
<dbReference type="InterPro" id="IPR052207">
    <property type="entry name" value="Max-like/E-box_TFs"/>
</dbReference>
<keyword evidence="9" id="KW-0804">Transcription</keyword>